<organism evidence="2 3">
    <name type="scientific">Plakobranchus ocellatus</name>
    <dbReference type="NCBI Taxonomy" id="259542"/>
    <lineage>
        <taxon>Eukaryota</taxon>
        <taxon>Metazoa</taxon>
        <taxon>Spiralia</taxon>
        <taxon>Lophotrochozoa</taxon>
        <taxon>Mollusca</taxon>
        <taxon>Gastropoda</taxon>
        <taxon>Heterobranchia</taxon>
        <taxon>Euthyneura</taxon>
        <taxon>Panpulmonata</taxon>
        <taxon>Sacoglossa</taxon>
        <taxon>Placobranchoidea</taxon>
        <taxon>Plakobranchidae</taxon>
        <taxon>Plakobranchus</taxon>
    </lineage>
</organism>
<reference evidence="2 3" key="1">
    <citation type="journal article" date="2021" name="Elife">
        <title>Chloroplast acquisition without the gene transfer in kleptoplastic sea slugs, Plakobranchus ocellatus.</title>
        <authorList>
            <person name="Maeda T."/>
            <person name="Takahashi S."/>
            <person name="Yoshida T."/>
            <person name="Shimamura S."/>
            <person name="Takaki Y."/>
            <person name="Nagai Y."/>
            <person name="Toyoda A."/>
            <person name="Suzuki Y."/>
            <person name="Arimoto A."/>
            <person name="Ishii H."/>
            <person name="Satoh N."/>
            <person name="Nishiyama T."/>
            <person name="Hasebe M."/>
            <person name="Maruyama T."/>
            <person name="Minagawa J."/>
            <person name="Obokata J."/>
            <person name="Shigenobu S."/>
        </authorList>
    </citation>
    <scope>NUCLEOTIDE SEQUENCE [LARGE SCALE GENOMIC DNA]</scope>
</reference>
<evidence type="ECO:0000313" key="3">
    <source>
        <dbReference type="Proteomes" id="UP000735302"/>
    </source>
</evidence>
<comment type="caution">
    <text evidence="2">The sequence shown here is derived from an EMBL/GenBank/DDBJ whole genome shotgun (WGS) entry which is preliminary data.</text>
</comment>
<protein>
    <submittedName>
        <fullName evidence="2">Uncharacterized protein</fullName>
    </submittedName>
</protein>
<gene>
    <name evidence="2" type="ORF">PoB_004671400</name>
</gene>
<dbReference type="Proteomes" id="UP000735302">
    <property type="component" value="Unassembled WGS sequence"/>
</dbReference>
<keyword evidence="1" id="KW-0732">Signal</keyword>
<name>A0AAV4BJB2_9GAST</name>
<accession>A0AAV4BJB2</accession>
<dbReference type="EMBL" id="BLXT01005154">
    <property type="protein sequence ID" value="GFO20209.1"/>
    <property type="molecule type" value="Genomic_DNA"/>
</dbReference>
<proteinExistence type="predicted"/>
<dbReference type="AlphaFoldDB" id="A0AAV4BJB2"/>
<evidence type="ECO:0000256" key="1">
    <source>
        <dbReference type="SAM" id="SignalP"/>
    </source>
</evidence>
<feature type="signal peptide" evidence="1">
    <location>
        <begin position="1"/>
        <end position="22"/>
    </location>
</feature>
<keyword evidence="3" id="KW-1185">Reference proteome</keyword>
<feature type="chain" id="PRO_5043730273" evidence="1">
    <location>
        <begin position="23"/>
        <end position="77"/>
    </location>
</feature>
<sequence length="77" mass="8676">MKRTVLLTAVSIVLVLLPEMEAVRVGAVFPASTKNAPGSAGTKEVKYKHHFNPHLNRNMLKLCRFLRHKVDDEVSQH</sequence>
<evidence type="ECO:0000313" key="2">
    <source>
        <dbReference type="EMBL" id="GFO20209.1"/>
    </source>
</evidence>